<comment type="catalytic activity">
    <reaction evidence="10">
        <text>N-hexadecanoyl-1-(9Z-octadecenoyl)-sn-glycero-3-phosphoethanolamine + H2O = N-hexadecanoylethanolamine + 1-(9Z-octadecenoyl)-sn-glycero-3-phosphate + H(+)</text>
        <dbReference type="Rhea" id="RHEA:53168"/>
        <dbReference type="ChEBI" id="CHEBI:15377"/>
        <dbReference type="ChEBI" id="CHEBI:15378"/>
        <dbReference type="ChEBI" id="CHEBI:71464"/>
        <dbReference type="ChEBI" id="CHEBI:74544"/>
        <dbReference type="ChEBI" id="CHEBI:85217"/>
    </reaction>
    <physiologicalReaction direction="left-to-right" evidence="10">
        <dbReference type="Rhea" id="RHEA:53169"/>
    </physiologicalReaction>
</comment>
<comment type="catalytic activity">
    <reaction evidence="11">
        <text>1-O-(1Z-octadecenyl)-sn-glycero-3-phospho-N-hexadecanoyl-ethanolamine + H2O = 1-O-(1Z-octadecenyl)-sn-glycero-3-phosphate + N-hexadecanoylethanolamine + H(+)</text>
        <dbReference type="Rhea" id="RHEA:53184"/>
        <dbReference type="ChEBI" id="CHEBI:15377"/>
        <dbReference type="ChEBI" id="CHEBI:15378"/>
        <dbReference type="ChEBI" id="CHEBI:71464"/>
        <dbReference type="ChEBI" id="CHEBI:137009"/>
        <dbReference type="ChEBI" id="CHEBI:137017"/>
    </reaction>
    <physiologicalReaction direction="left-to-right" evidence="11">
        <dbReference type="Rhea" id="RHEA:53185"/>
    </physiologicalReaction>
</comment>
<dbReference type="Pfam" id="PF03009">
    <property type="entry name" value="GDPD"/>
    <property type="match status" value="1"/>
</dbReference>
<evidence type="ECO:0000256" key="6">
    <source>
        <dbReference type="ARBA" id="ARBA00023098"/>
    </source>
</evidence>
<evidence type="ECO:0000256" key="9">
    <source>
        <dbReference type="ARBA" id="ARBA00047392"/>
    </source>
</evidence>
<evidence type="ECO:0000256" key="5">
    <source>
        <dbReference type="ARBA" id="ARBA00022989"/>
    </source>
</evidence>
<dbReference type="PANTHER" id="PTHR42758">
    <property type="entry name" value="PHOSPHATIDYLGLYCEROL PHOSPHOLIPASE C"/>
    <property type="match status" value="1"/>
</dbReference>
<dbReference type="InterPro" id="IPR017946">
    <property type="entry name" value="PLC-like_Pdiesterase_TIM-brl"/>
</dbReference>
<feature type="transmembrane region" description="Helical" evidence="13">
    <location>
        <begin position="271"/>
        <end position="289"/>
    </location>
</feature>
<evidence type="ECO:0000256" key="2">
    <source>
        <dbReference type="ARBA" id="ARBA00007277"/>
    </source>
</evidence>
<comment type="caution">
    <text evidence="15">The sequence shown here is derived from an EMBL/GenBank/DDBJ whole genome shotgun (WGS) entry which is preliminary data.</text>
</comment>
<proteinExistence type="inferred from homology"/>
<dbReference type="PROSITE" id="PS50007">
    <property type="entry name" value="PIPLC_X_DOMAIN"/>
    <property type="match status" value="1"/>
</dbReference>
<reference evidence="15" key="1">
    <citation type="submission" date="2021-02" db="EMBL/GenBank/DDBJ databases">
        <authorList>
            <person name="Nowell W R."/>
        </authorList>
    </citation>
    <scope>NUCLEOTIDE SEQUENCE</scope>
    <source>
        <strain evidence="15">Ploen Becks lab</strain>
    </source>
</reference>
<organism evidence="15 16">
    <name type="scientific">Brachionus calyciflorus</name>
    <dbReference type="NCBI Taxonomy" id="104777"/>
    <lineage>
        <taxon>Eukaryota</taxon>
        <taxon>Metazoa</taxon>
        <taxon>Spiralia</taxon>
        <taxon>Gnathifera</taxon>
        <taxon>Rotifera</taxon>
        <taxon>Eurotatoria</taxon>
        <taxon>Monogononta</taxon>
        <taxon>Pseudotrocha</taxon>
        <taxon>Ploima</taxon>
        <taxon>Brachionidae</taxon>
        <taxon>Brachionus</taxon>
    </lineage>
</organism>
<dbReference type="GO" id="GO:0005789">
    <property type="term" value="C:endoplasmic reticulum membrane"/>
    <property type="evidence" value="ECO:0007669"/>
    <property type="project" value="TreeGrafter"/>
</dbReference>
<evidence type="ECO:0000313" key="15">
    <source>
        <dbReference type="EMBL" id="CAF0813928.1"/>
    </source>
</evidence>
<comment type="catalytic activity">
    <reaction evidence="9">
        <text>N-(5Z,8Z,11Z,14Z-eicosatetraenoyl)-1-(9Z-octadecenoyl)-sn-glycero-3-phosphoethanolamine + H2O = N-(5Z,8Z,11Z,14Z-eicosatetraenoyl)-ethanolamine + 1-(9Z-octadecenoyl)-sn-glycero-3-phosphate + H(+)</text>
        <dbReference type="Rhea" id="RHEA:45544"/>
        <dbReference type="ChEBI" id="CHEBI:2700"/>
        <dbReference type="ChEBI" id="CHEBI:15377"/>
        <dbReference type="ChEBI" id="CHEBI:15378"/>
        <dbReference type="ChEBI" id="CHEBI:74544"/>
        <dbReference type="ChEBI" id="CHEBI:85223"/>
    </reaction>
    <physiologicalReaction direction="left-to-right" evidence="9">
        <dbReference type="Rhea" id="RHEA:45545"/>
    </physiologicalReaction>
</comment>
<feature type="domain" description="GP-PDE" evidence="14">
    <location>
        <begin position="46"/>
        <end position="337"/>
    </location>
</feature>
<dbReference type="InterPro" id="IPR030395">
    <property type="entry name" value="GP_PDE_dom"/>
</dbReference>
<evidence type="ECO:0000256" key="1">
    <source>
        <dbReference type="ARBA" id="ARBA00004370"/>
    </source>
</evidence>
<evidence type="ECO:0000256" key="12">
    <source>
        <dbReference type="ARBA" id="ARBA00048947"/>
    </source>
</evidence>
<comment type="catalytic activity">
    <reaction evidence="8">
        <text>1-O-hexadecyl-sn-glycero-3-phosphocholine + H2O = 1-O-hexadecyl-sn-glycero-3-phosphate + choline + H(+)</text>
        <dbReference type="Rhea" id="RHEA:41143"/>
        <dbReference type="ChEBI" id="CHEBI:15354"/>
        <dbReference type="ChEBI" id="CHEBI:15377"/>
        <dbReference type="ChEBI" id="CHEBI:15378"/>
        <dbReference type="ChEBI" id="CHEBI:64496"/>
        <dbReference type="ChEBI" id="CHEBI:77580"/>
    </reaction>
    <physiologicalReaction direction="left-to-right" evidence="8">
        <dbReference type="Rhea" id="RHEA:41144"/>
    </physiologicalReaction>
</comment>
<comment type="subcellular location">
    <subcellularLocation>
        <location evidence="1">Membrane</location>
    </subcellularLocation>
</comment>
<evidence type="ECO:0000256" key="3">
    <source>
        <dbReference type="ARBA" id="ARBA00022692"/>
    </source>
</evidence>
<dbReference type="GO" id="GO:0046475">
    <property type="term" value="P:glycerophospholipid catabolic process"/>
    <property type="evidence" value="ECO:0007669"/>
    <property type="project" value="TreeGrafter"/>
</dbReference>
<evidence type="ECO:0000259" key="14">
    <source>
        <dbReference type="PROSITE" id="PS51704"/>
    </source>
</evidence>
<protein>
    <recommendedName>
        <fullName evidence="14">GP-PDE domain-containing protein</fullName>
    </recommendedName>
</protein>
<evidence type="ECO:0000256" key="4">
    <source>
        <dbReference type="ARBA" id="ARBA00022801"/>
    </source>
</evidence>
<name>A0A813THG2_9BILA</name>
<keyword evidence="16" id="KW-1185">Reference proteome</keyword>
<dbReference type="Gene3D" id="3.20.20.190">
    <property type="entry name" value="Phosphatidylinositol (PI) phosphodiesterase"/>
    <property type="match status" value="1"/>
</dbReference>
<dbReference type="CDD" id="cd08612">
    <property type="entry name" value="GDPD_GDE4"/>
    <property type="match status" value="1"/>
</dbReference>
<dbReference type="InterPro" id="IPR052271">
    <property type="entry name" value="GDPD-Related"/>
</dbReference>
<comment type="catalytic activity">
    <reaction evidence="12">
        <text>N,1-di-(9Z-octadecenoyl)-sn-glycero-3-phosphoethanolamine + H2O = N-(9Z-octadecenoyl) ethanolamine + 1-(9Z-octadecenoyl)-sn-glycero-3-phosphate + H(+)</text>
        <dbReference type="Rhea" id="RHEA:56460"/>
        <dbReference type="ChEBI" id="CHEBI:15377"/>
        <dbReference type="ChEBI" id="CHEBI:15378"/>
        <dbReference type="ChEBI" id="CHEBI:71466"/>
        <dbReference type="ChEBI" id="CHEBI:74544"/>
        <dbReference type="ChEBI" id="CHEBI:85222"/>
    </reaction>
    <physiologicalReaction direction="left-to-right" evidence="12">
        <dbReference type="Rhea" id="RHEA:56461"/>
    </physiologicalReaction>
</comment>
<dbReference type="PANTHER" id="PTHR42758:SF2">
    <property type="entry name" value="PHOSPHATIDYLGLYCEROL PHOSPHOLIPASE C"/>
    <property type="match status" value="1"/>
</dbReference>
<evidence type="ECO:0000256" key="10">
    <source>
        <dbReference type="ARBA" id="ARBA00047538"/>
    </source>
</evidence>
<dbReference type="PROSITE" id="PS51704">
    <property type="entry name" value="GP_PDE"/>
    <property type="match status" value="1"/>
</dbReference>
<comment type="similarity">
    <text evidence="2">Belongs to the glycerophosphoryl diester phosphodiesterase family.</text>
</comment>
<keyword evidence="6" id="KW-0443">Lipid metabolism</keyword>
<dbReference type="AlphaFoldDB" id="A0A813THG2"/>
<evidence type="ECO:0000313" key="16">
    <source>
        <dbReference type="Proteomes" id="UP000663879"/>
    </source>
</evidence>
<dbReference type="GO" id="GO:0004622">
    <property type="term" value="F:phosphatidylcholine lysophospholipase activity"/>
    <property type="evidence" value="ECO:0007669"/>
    <property type="project" value="TreeGrafter"/>
</dbReference>
<feature type="transmembrane region" description="Helical" evidence="13">
    <location>
        <begin position="6"/>
        <end position="31"/>
    </location>
</feature>
<evidence type="ECO:0000256" key="11">
    <source>
        <dbReference type="ARBA" id="ARBA00048580"/>
    </source>
</evidence>
<keyword evidence="3 13" id="KW-0812">Transmembrane</keyword>
<dbReference type="GO" id="GO:0008081">
    <property type="term" value="F:phosphoric diester hydrolase activity"/>
    <property type="evidence" value="ECO:0007669"/>
    <property type="project" value="InterPro"/>
</dbReference>
<keyword evidence="4" id="KW-0378">Hydrolase</keyword>
<dbReference type="EMBL" id="CAJNOC010000888">
    <property type="protein sequence ID" value="CAF0813928.1"/>
    <property type="molecule type" value="Genomic_DNA"/>
</dbReference>
<evidence type="ECO:0000256" key="7">
    <source>
        <dbReference type="ARBA" id="ARBA00023136"/>
    </source>
</evidence>
<dbReference type="SUPFAM" id="SSF51695">
    <property type="entry name" value="PLC-like phosphodiesterases"/>
    <property type="match status" value="1"/>
</dbReference>
<gene>
    <name evidence="15" type="ORF">OXX778_LOCUS7117</name>
</gene>
<feature type="transmembrane region" description="Helical" evidence="13">
    <location>
        <begin position="226"/>
        <end position="251"/>
    </location>
</feature>
<sequence>MDNFEVSLPGFNFVCLGIGFYAAASLVLYYYPNFLHGKKEKKDHNFVVVSHRGGSGENRENTLTAFKHSHEIGSDVIELDCHITKDGQVVVSHDNSLLRLCGVNKLISELTYDELPDLLEGQDEDIFLQKSSQTDIKKSISSSLITNELHCRNGNTKTPHKIPLLEDVFKHFPNTHVNLDVKIENDNLINQVDQLVRKYNREHLTVWGSFNERVCKKLHALNPKVGIFFSMSGCLKLMVYMVFGLLPFVKFKESHLEIIMPNRILKKNRDSIPRGYIAALLLVKTFFIRKSFIKHLQKRGISVYYWVLNEEEEFKDAIELGVNGIITDYPSRLIEYIQTNTEVHTHIVRPIKTN</sequence>
<keyword evidence="5 13" id="KW-1133">Transmembrane helix</keyword>
<dbReference type="Proteomes" id="UP000663879">
    <property type="component" value="Unassembled WGS sequence"/>
</dbReference>
<accession>A0A813THG2</accession>
<keyword evidence="7 13" id="KW-0472">Membrane</keyword>
<evidence type="ECO:0000256" key="13">
    <source>
        <dbReference type="SAM" id="Phobius"/>
    </source>
</evidence>
<dbReference type="OrthoDB" id="1058301at2759"/>
<evidence type="ECO:0000256" key="8">
    <source>
        <dbReference type="ARBA" id="ARBA00036083"/>
    </source>
</evidence>